<organism evidence="1">
    <name type="scientific">Musa acuminata subsp. malaccensis</name>
    <name type="common">Wild banana</name>
    <name type="synonym">Musa malaccensis</name>
    <dbReference type="NCBI Taxonomy" id="214687"/>
    <lineage>
        <taxon>Eukaryota</taxon>
        <taxon>Viridiplantae</taxon>
        <taxon>Streptophyta</taxon>
        <taxon>Embryophyta</taxon>
        <taxon>Tracheophyta</taxon>
        <taxon>Spermatophyta</taxon>
        <taxon>Magnoliopsida</taxon>
        <taxon>Liliopsida</taxon>
        <taxon>Zingiberales</taxon>
        <taxon>Musaceae</taxon>
        <taxon>Musa</taxon>
    </lineage>
</organism>
<name>A0A8D7FCF8_MUSAM</name>
<reference evidence="1" key="1">
    <citation type="submission" date="2021-03" db="EMBL/GenBank/DDBJ databases">
        <authorList>
            <consortium name="Genoscope - CEA"/>
            <person name="William W."/>
        </authorList>
    </citation>
    <scope>NUCLEOTIDE SEQUENCE</scope>
    <source>
        <strain evidence="1">Doubled-haploid Pahang</strain>
    </source>
</reference>
<dbReference type="AlphaFoldDB" id="A0A8D7FCF8"/>
<gene>
    <name evidence="1" type="ORF">GSMUA_184780.1</name>
</gene>
<evidence type="ECO:0000313" key="1">
    <source>
        <dbReference type="EMBL" id="CAG1848683.1"/>
    </source>
</evidence>
<sequence length="49" mass="6282">MIKPWKNKERKLYLFLKKYFIFQFRWDDPLNQKMINNVMIYCLLLRLIN</sequence>
<accession>A0A8D7FCF8</accession>
<protein>
    <submittedName>
        <fullName evidence="1">(wild Malaysian banana) hypothetical protein</fullName>
    </submittedName>
</protein>
<feature type="non-terminal residue" evidence="1">
    <location>
        <position position="1"/>
    </location>
</feature>
<proteinExistence type="predicted"/>
<dbReference type="EMBL" id="HG996471">
    <property type="protein sequence ID" value="CAG1848683.1"/>
    <property type="molecule type" value="Genomic_DNA"/>
</dbReference>